<dbReference type="SUPFAM" id="SSF51905">
    <property type="entry name" value="FAD/NAD(P)-binding domain"/>
    <property type="match status" value="1"/>
</dbReference>
<comment type="caution">
    <text evidence="3">The sequence shown here is derived from an EMBL/GenBank/DDBJ whole genome shotgun (WGS) entry which is preliminary data.</text>
</comment>
<dbReference type="Gene3D" id="3.30.9.10">
    <property type="entry name" value="D-Amino Acid Oxidase, subunit A, domain 2"/>
    <property type="match status" value="1"/>
</dbReference>
<organism evidence="3 4">
    <name type="scientific">Rheinheimera baltica</name>
    <dbReference type="NCBI Taxonomy" id="67576"/>
    <lineage>
        <taxon>Bacteria</taxon>
        <taxon>Pseudomonadati</taxon>
        <taxon>Pseudomonadota</taxon>
        <taxon>Gammaproteobacteria</taxon>
        <taxon>Chromatiales</taxon>
        <taxon>Chromatiaceae</taxon>
        <taxon>Rheinheimera</taxon>
    </lineage>
</organism>
<dbReference type="SUPFAM" id="SSF54373">
    <property type="entry name" value="FAD-linked reductases, C-terminal domain"/>
    <property type="match status" value="1"/>
</dbReference>
<dbReference type="Proteomes" id="UP001231109">
    <property type="component" value="Unassembled WGS sequence"/>
</dbReference>
<evidence type="ECO:0000313" key="4">
    <source>
        <dbReference type="Proteomes" id="UP001231109"/>
    </source>
</evidence>
<dbReference type="Gene3D" id="3.50.50.60">
    <property type="entry name" value="FAD/NAD(P)-binding domain"/>
    <property type="match status" value="2"/>
</dbReference>
<gene>
    <name evidence="3" type="ORF">ORJ04_09895</name>
</gene>
<dbReference type="InterPro" id="IPR006076">
    <property type="entry name" value="FAD-dep_OxRdtase"/>
</dbReference>
<reference evidence="3 4" key="1">
    <citation type="submission" date="2022-11" db="EMBL/GenBank/DDBJ databases">
        <title>Viruses from the air-sea interface of a natural surface slick.</title>
        <authorList>
            <person name="Rahlff J."/>
            <person name="Holmfeldt K."/>
        </authorList>
    </citation>
    <scope>NUCLEOTIDE SEQUENCE [LARGE SCALE GENOMIC DNA]</scope>
    <source>
        <strain evidence="3 4">SMS4</strain>
    </source>
</reference>
<name>A0ABT9HYQ7_9GAMM</name>
<dbReference type="RefSeq" id="WP_305975556.1">
    <property type="nucleotide sequence ID" value="NZ_JAPJDZ010000021.1"/>
</dbReference>
<evidence type="ECO:0000256" key="1">
    <source>
        <dbReference type="ARBA" id="ARBA00023002"/>
    </source>
</evidence>
<keyword evidence="4" id="KW-1185">Reference proteome</keyword>
<dbReference type="Pfam" id="PF01266">
    <property type="entry name" value="DAO"/>
    <property type="match status" value="1"/>
</dbReference>
<proteinExistence type="predicted"/>
<dbReference type="InterPro" id="IPR036188">
    <property type="entry name" value="FAD/NAD-bd_sf"/>
</dbReference>
<evidence type="ECO:0000313" key="3">
    <source>
        <dbReference type="EMBL" id="MDP5136262.1"/>
    </source>
</evidence>
<feature type="domain" description="FAD dependent oxidoreductase" evidence="2">
    <location>
        <begin position="4"/>
        <end position="389"/>
    </location>
</feature>
<evidence type="ECO:0000259" key="2">
    <source>
        <dbReference type="Pfam" id="PF01266"/>
    </source>
</evidence>
<dbReference type="PANTHER" id="PTHR13847:SF289">
    <property type="entry name" value="GLYCINE OXIDASE"/>
    <property type="match status" value="1"/>
</dbReference>
<dbReference type="PANTHER" id="PTHR13847">
    <property type="entry name" value="SARCOSINE DEHYDROGENASE-RELATED"/>
    <property type="match status" value="1"/>
</dbReference>
<dbReference type="EMBL" id="JAPJDZ010000021">
    <property type="protein sequence ID" value="MDP5136262.1"/>
    <property type="molecule type" value="Genomic_DNA"/>
</dbReference>
<keyword evidence="1" id="KW-0560">Oxidoreductase</keyword>
<protein>
    <submittedName>
        <fullName evidence="3">FAD-dependent oxidoreductase</fullName>
    </submittedName>
</protein>
<accession>A0ABT9HYQ7</accession>
<sequence>MQQVCIIGGGVIGLTNALFLQQAGFDVLLLDAKGIAQGCSGGNAGHFATEQVFPLAHPALLLKLPAMLLDPLGPLRIRANYLLQALPWFARFVANMPKARRDAHQRALSGLNHASLASWQNLLQRCQLSQQIQHQGALLVSESKNLTPLKQQYNAYRAAGIDVRWCDSGQLHQLEPLLSPSLSGAIDFTEVAHSTNPLALCQQLYQQFCHAGGRYHRTDVHHVIPGKQQQRLICSDKDICSEQIIIAAGAHSATLTRQLGWQVPLEAECGYHLMLQQVALSRPVSSLERKCIMTPMQHGLRLAGTAEFAGLKAKPDYRRARALQQHANKLLRRLTAPVNTNSVWAGNRPSLPDSLPVLGQCPKHQGIFYNFGHQHLGLTQAAFSAELLTSCVLKQTPALNLTPFRINRF</sequence>